<accession>W2GF37</accession>
<dbReference type="Proteomes" id="UP000053236">
    <property type="component" value="Unassembled WGS sequence"/>
</dbReference>
<dbReference type="Proteomes" id="UP000053864">
    <property type="component" value="Unassembled WGS sequence"/>
</dbReference>
<protein>
    <submittedName>
        <fullName evidence="1">Uncharacterized protein</fullName>
    </submittedName>
</protein>
<organism evidence="1">
    <name type="scientific">Phytophthora nicotianae</name>
    <name type="common">Potato buckeye rot agent</name>
    <name type="synonym">Phytophthora parasitica</name>
    <dbReference type="NCBI Taxonomy" id="4792"/>
    <lineage>
        <taxon>Eukaryota</taxon>
        <taxon>Sar</taxon>
        <taxon>Stramenopiles</taxon>
        <taxon>Oomycota</taxon>
        <taxon>Peronosporomycetes</taxon>
        <taxon>Peronosporales</taxon>
        <taxon>Peronosporaceae</taxon>
        <taxon>Phytophthora</taxon>
    </lineage>
</organism>
<evidence type="ECO:0000313" key="1">
    <source>
        <dbReference type="EMBL" id="ETK81602.1"/>
    </source>
</evidence>
<dbReference type="AlphaFoldDB" id="W2GF37"/>
<sequence>MAMGPLIGELGAGAFTPGLDTAQFQLNSLEGIIQQL</sequence>
<evidence type="ECO:0000313" key="2">
    <source>
        <dbReference type="EMBL" id="ETL35010.1"/>
    </source>
</evidence>
<name>W2GF37_PHYNI</name>
<reference evidence="1" key="1">
    <citation type="submission" date="2013-11" db="EMBL/GenBank/DDBJ databases">
        <title>The Genome Sequence of Phytophthora parasitica CJ02B3.</title>
        <authorList>
            <consortium name="The Broad Institute Genomics Platform"/>
            <person name="Russ C."/>
            <person name="Tyler B."/>
            <person name="Panabieres F."/>
            <person name="Shan W."/>
            <person name="Tripathy S."/>
            <person name="Grunwald N."/>
            <person name="Machado M."/>
            <person name="Johnson C.S."/>
            <person name="Arredondo F."/>
            <person name="Hong C."/>
            <person name="Coffey M."/>
            <person name="Young S.K."/>
            <person name="Zeng Q."/>
            <person name="Gargeya S."/>
            <person name="Fitzgerald M."/>
            <person name="Abouelleil A."/>
            <person name="Alvarado L."/>
            <person name="Chapman S.B."/>
            <person name="Gainer-Dewar J."/>
            <person name="Goldberg J."/>
            <person name="Griggs A."/>
            <person name="Gujja S."/>
            <person name="Hansen M."/>
            <person name="Howarth C."/>
            <person name="Imamovic A."/>
            <person name="Ireland A."/>
            <person name="Larimer J."/>
            <person name="McCowan C."/>
            <person name="Murphy C."/>
            <person name="Pearson M."/>
            <person name="Poon T.W."/>
            <person name="Priest M."/>
            <person name="Roberts A."/>
            <person name="Saif S."/>
            <person name="Shea T."/>
            <person name="Sykes S."/>
            <person name="Wortman J."/>
            <person name="Nusbaum C."/>
            <person name="Birren B."/>
        </authorList>
    </citation>
    <scope>NUCLEOTIDE SEQUENCE [LARGE SCALE GENOMIC DNA]</scope>
    <source>
        <strain evidence="1">CJ02B3</strain>
    </source>
</reference>
<reference evidence="2" key="2">
    <citation type="submission" date="2013-11" db="EMBL/GenBank/DDBJ databases">
        <title>The Genome Sequence of Phytophthora parasitica CJ05E6.</title>
        <authorList>
            <consortium name="The Broad Institute Genomics Platform"/>
            <person name="Russ C."/>
            <person name="Tyler B."/>
            <person name="Panabieres F."/>
            <person name="Shan W."/>
            <person name="Tripathy S."/>
            <person name="Grunwald N."/>
            <person name="Machado M."/>
            <person name="Johnson C.S."/>
            <person name="Arredondo F."/>
            <person name="Hong C."/>
            <person name="Coffey M."/>
            <person name="Young S.K."/>
            <person name="Zeng Q."/>
            <person name="Gargeya S."/>
            <person name="Fitzgerald M."/>
            <person name="Abouelleil A."/>
            <person name="Alvarado L."/>
            <person name="Chapman S.B."/>
            <person name="Gainer-Dewar J."/>
            <person name="Goldberg J."/>
            <person name="Griggs A."/>
            <person name="Gujja S."/>
            <person name="Hansen M."/>
            <person name="Howarth C."/>
            <person name="Imamovic A."/>
            <person name="Ireland A."/>
            <person name="Larimer J."/>
            <person name="McCowan C."/>
            <person name="Murphy C."/>
            <person name="Pearson M."/>
            <person name="Poon T.W."/>
            <person name="Priest M."/>
            <person name="Roberts A."/>
            <person name="Saif S."/>
            <person name="Shea T."/>
            <person name="Sykes S."/>
            <person name="Wortman J."/>
            <person name="Nusbaum C."/>
            <person name="Birren B."/>
        </authorList>
    </citation>
    <scope>NUCLEOTIDE SEQUENCE [LARGE SCALE GENOMIC DNA]</scope>
    <source>
        <strain evidence="2">CJ05E6</strain>
    </source>
</reference>
<dbReference type="EMBL" id="KI674146">
    <property type="protein sequence ID" value="ETL35010.1"/>
    <property type="molecule type" value="Genomic_DNA"/>
</dbReference>
<proteinExistence type="predicted"/>
<gene>
    <name evidence="1" type="ORF">L915_12909</name>
    <name evidence="2" type="ORF">L916_12817</name>
</gene>
<dbReference type="EMBL" id="KI687423">
    <property type="protein sequence ID" value="ETK81602.1"/>
    <property type="molecule type" value="Genomic_DNA"/>
</dbReference>